<keyword evidence="2" id="KW-1133">Transmembrane helix</keyword>
<dbReference type="AlphaFoldDB" id="A0A9P6ZWQ3"/>
<keyword evidence="2" id="KW-0472">Membrane</keyword>
<protein>
    <submittedName>
        <fullName evidence="3">Uncharacterized protein</fullName>
    </submittedName>
</protein>
<evidence type="ECO:0000256" key="2">
    <source>
        <dbReference type="SAM" id="Phobius"/>
    </source>
</evidence>
<feature type="region of interest" description="Disordered" evidence="1">
    <location>
        <begin position="225"/>
        <end position="270"/>
    </location>
</feature>
<feature type="region of interest" description="Disordered" evidence="1">
    <location>
        <begin position="1"/>
        <end position="28"/>
    </location>
</feature>
<dbReference type="EMBL" id="JABBWD010000017">
    <property type="protein sequence ID" value="KAG1778117.1"/>
    <property type="molecule type" value="Genomic_DNA"/>
</dbReference>
<keyword evidence="4" id="KW-1185">Reference proteome</keyword>
<keyword evidence="2" id="KW-0812">Transmembrane</keyword>
<comment type="caution">
    <text evidence="3">The sequence shown here is derived from an EMBL/GenBank/DDBJ whole genome shotgun (WGS) entry which is preliminary data.</text>
</comment>
<evidence type="ECO:0000256" key="1">
    <source>
        <dbReference type="SAM" id="MobiDB-lite"/>
    </source>
</evidence>
<accession>A0A9P6ZWQ3</accession>
<evidence type="ECO:0000313" key="3">
    <source>
        <dbReference type="EMBL" id="KAG1778117.1"/>
    </source>
</evidence>
<evidence type="ECO:0000313" key="4">
    <source>
        <dbReference type="Proteomes" id="UP000714275"/>
    </source>
</evidence>
<sequence>MSASSTHKISPRVPIKRAQMISSRPRRPTPNLPMCNSCILGGIKCIGLTGNACFSCIEAGGCCSLIYYSNSESDSEPDFFHTATTIAGSDKRKQDPYSDSDVEIVEAPQRQKIKLEDYWPNLTNGAVVPWYPSAASIFKQSFLHVFTSNPASYLRSSGQQYRRYHFLGFTTCPYTLFFVAGLVEYILRYVLCVYAISRLSKSDASRAISYSTGALYLTPLPPEGKANNGSGRRRAESRFLQNTGGVGGSGVTRDYAPLVDGSDESDGAKE</sequence>
<proteinExistence type="predicted"/>
<reference evidence="3" key="1">
    <citation type="journal article" date="2020" name="New Phytol.">
        <title>Comparative genomics reveals dynamic genome evolution in host specialist ectomycorrhizal fungi.</title>
        <authorList>
            <person name="Lofgren L.A."/>
            <person name="Nguyen N.H."/>
            <person name="Vilgalys R."/>
            <person name="Ruytinx J."/>
            <person name="Liao H.L."/>
            <person name="Branco S."/>
            <person name="Kuo A."/>
            <person name="LaButti K."/>
            <person name="Lipzen A."/>
            <person name="Andreopoulos W."/>
            <person name="Pangilinan J."/>
            <person name="Riley R."/>
            <person name="Hundley H."/>
            <person name="Na H."/>
            <person name="Barry K."/>
            <person name="Grigoriev I.V."/>
            <person name="Stajich J.E."/>
            <person name="Kennedy P.G."/>
        </authorList>
    </citation>
    <scope>NUCLEOTIDE SEQUENCE</scope>
    <source>
        <strain evidence="3">DOB743</strain>
    </source>
</reference>
<feature type="compositionally biased region" description="Acidic residues" evidence="1">
    <location>
        <begin position="261"/>
        <end position="270"/>
    </location>
</feature>
<name>A0A9P6ZWQ3_9AGAM</name>
<gene>
    <name evidence="3" type="ORF">EV702DRAFT_1044809</name>
</gene>
<dbReference type="OrthoDB" id="2688008at2759"/>
<feature type="transmembrane region" description="Helical" evidence="2">
    <location>
        <begin position="174"/>
        <end position="196"/>
    </location>
</feature>
<organism evidence="3 4">
    <name type="scientific">Suillus placidus</name>
    <dbReference type="NCBI Taxonomy" id="48579"/>
    <lineage>
        <taxon>Eukaryota</taxon>
        <taxon>Fungi</taxon>
        <taxon>Dikarya</taxon>
        <taxon>Basidiomycota</taxon>
        <taxon>Agaricomycotina</taxon>
        <taxon>Agaricomycetes</taxon>
        <taxon>Agaricomycetidae</taxon>
        <taxon>Boletales</taxon>
        <taxon>Suillineae</taxon>
        <taxon>Suillaceae</taxon>
        <taxon>Suillus</taxon>
    </lineage>
</organism>
<dbReference type="Proteomes" id="UP000714275">
    <property type="component" value="Unassembled WGS sequence"/>
</dbReference>